<dbReference type="EMBL" id="FOXR01000007">
    <property type="protein sequence ID" value="SFP94393.1"/>
    <property type="molecule type" value="Genomic_DNA"/>
</dbReference>
<dbReference type="AlphaFoldDB" id="A0A1I5UGH7"/>
<dbReference type="STRING" id="937334.SAMN05444406_10723"/>
<organism evidence="1 2">
    <name type="scientific">Caldicoprobacter faecalis</name>
    <dbReference type="NCBI Taxonomy" id="937334"/>
    <lineage>
        <taxon>Bacteria</taxon>
        <taxon>Bacillati</taxon>
        <taxon>Bacillota</taxon>
        <taxon>Clostridia</taxon>
        <taxon>Caldicoprobacterales</taxon>
        <taxon>Caldicoprobacteraceae</taxon>
        <taxon>Caldicoprobacter</taxon>
    </lineage>
</organism>
<accession>A0A1I5UGH7</accession>
<protein>
    <submittedName>
        <fullName evidence="1">Uncharacterized protein</fullName>
    </submittedName>
</protein>
<gene>
    <name evidence="1" type="ORF">SAMN05444406_10723</name>
</gene>
<dbReference type="Proteomes" id="UP000198577">
    <property type="component" value="Unassembled WGS sequence"/>
</dbReference>
<keyword evidence="2" id="KW-1185">Reference proteome</keyword>
<name>A0A1I5UGH7_9FIRM</name>
<evidence type="ECO:0000313" key="2">
    <source>
        <dbReference type="Proteomes" id="UP000198577"/>
    </source>
</evidence>
<sequence>MLKEYTREGNKKLDKQYSGTRQAILDLARDKMREFMKTADVGLDKESRELLVLIIAGSMMQSFSLGYGIGKLEGKTDKQIYL</sequence>
<reference evidence="1 2" key="1">
    <citation type="submission" date="2016-10" db="EMBL/GenBank/DDBJ databases">
        <authorList>
            <person name="de Groot N.N."/>
        </authorList>
    </citation>
    <scope>NUCLEOTIDE SEQUENCE [LARGE SCALE GENOMIC DNA]</scope>
    <source>
        <strain evidence="1 2">DSM 20678</strain>
    </source>
</reference>
<evidence type="ECO:0000313" key="1">
    <source>
        <dbReference type="EMBL" id="SFP94393.1"/>
    </source>
</evidence>
<proteinExistence type="predicted"/>